<evidence type="ECO:0008006" key="4">
    <source>
        <dbReference type="Google" id="ProtNLM"/>
    </source>
</evidence>
<gene>
    <name evidence="2" type="ORF">DNTS_027626</name>
</gene>
<evidence type="ECO:0000313" key="2">
    <source>
        <dbReference type="EMBL" id="TRZ04367.1"/>
    </source>
</evidence>
<evidence type="ECO:0000313" key="3">
    <source>
        <dbReference type="Proteomes" id="UP000316079"/>
    </source>
</evidence>
<dbReference type="EMBL" id="SRMA01000483">
    <property type="protein sequence ID" value="TRZ04367.1"/>
    <property type="molecule type" value="Genomic_DNA"/>
</dbReference>
<name>A0A553RQB8_9TELE</name>
<feature type="non-terminal residue" evidence="2">
    <location>
        <position position="72"/>
    </location>
</feature>
<protein>
    <recommendedName>
        <fullName evidence="4">DUF3456 domain-containing protein</fullName>
    </recommendedName>
</protein>
<keyword evidence="3" id="KW-1185">Reference proteome</keyword>
<dbReference type="STRING" id="623744.A0A553RQB8"/>
<sequence>MWPLVPALLLCSLLSVGTVRTAPCQTCRKLTDSFIKGLERTANKNFGGGNTAWEEEKLAKYARRLAKLSLLL</sequence>
<feature type="signal peptide" evidence="1">
    <location>
        <begin position="1"/>
        <end position="21"/>
    </location>
</feature>
<comment type="caution">
    <text evidence="2">The sequence shown here is derived from an EMBL/GenBank/DDBJ whole genome shotgun (WGS) entry which is preliminary data.</text>
</comment>
<reference evidence="2 3" key="1">
    <citation type="journal article" date="2019" name="Sci. Data">
        <title>Hybrid genome assembly and annotation of Danionella translucida.</title>
        <authorList>
            <person name="Kadobianskyi M."/>
            <person name="Schulze L."/>
            <person name="Schuelke M."/>
            <person name="Judkewitz B."/>
        </authorList>
    </citation>
    <scope>NUCLEOTIDE SEQUENCE [LARGE SCALE GENOMIC DNA]</scope>
    <source>
        <strain evidence="2 3">Bolton</strain>
    </source>
</reference>
<evidence type="ECO:0000256" key="1">
    <source>
        <dbReference type="SAM" id="SignalP"/>
    </source>
</evidence>
<dbReference type="Proteomes" id="UP000316079">
    <property type="component" value="Unassembled WGS sequence"/>
</dbReference>
<keyword evidence="1" id="KW-0732">Signal</keyword>
<dbReference type="OrthoDB" id="19903at2759"/>
<accession>A0A553RQB8</accession>
<proteinExistence type="predicted"/>
<dbReference type="AlphaFoldDB" id="A0A553RQB8"/>
<feature type="chain" id="PRO_5022120630" description="DUF3456 domain-containing protein" evidence="1">
    <location>
        <begin position="22"/>
        <end position="72"/>
    </location>
</feature>
<organism evidence="2 3">
    <name type="scientific">Danionella cerebrum</name>
    <dbReference type="NCBI Taxonomy" id="2873325"/>
    <lineage>
        <taxon>Eukaryota</taxon>
        <taxon>Metazoa</taxon>
        <taxon>Chordata</taxon>
        <taxon>Craniata</taxon>
        <taxon>Vertebrata</taxon>
        <taxon>Euteleostomi</taxon>
        <taxon>Actinopterygii</taxon>
        <taxon>Neopterygii</taxon>
        <taxon>Teleostei</taxon>
        <taxon>Ostariophysi</taxon>
        <taxon>Cypriniformes</taxon>
        <taxon>Danionidae</taxon>
        <taxon>Danioninae</taxon>
        <taxon>Danionella</taxon>
    </lineage>
</organism>